<reference evidence="2 3" key="1">
    <citation type="journal article" date="2014" name="BMC Genomics">
        <title>Comparison of environmental and isolate Sulfobacillus genomes reveals diverse carbon, sulfur, nitrogen, and hydrogen metabolisms.</title>
        <authorList>
            <person name="Justice N.B."/>
            <person name="Norman A."/>
            <person name="Brown C.T."/>
            <person name="Singh A."/>
            <person name="Thomas B.C."/>
            <person name="Banfield J.F."/>
        </authorList>
    </citation>
    <scope>NUCLEOTIDE SEQUENCE [LARGE SCALE GENOMIC DNA]</scope>
    <source>
        <strain evidence="2">AMDSBA5</strain>
    </source>
</reference>
<feature type="region of interest" description="Disordered" evidence="1">
    <location>
        <begin position="1"/>
        <end position="20"/>
    </location>
</feature>
<evidence type="ECO:0000256" key="1">
    <source>
        <dbReference type="SAM" id="MobiDB-lite"/>
    </source>
</evidence>
<sequence>MWAQESYAAGQAAQVGVSEWASTDNRVSAQRAMNDTLRADGYSPQTAHTQYTQQGSLDAITVSLPFQAAFWANHEVISASRSAVQKARTAGRGTQRWW</sequence>
<evidence type="ECO:0000313" key="3">
    <source>
        <dbReference type="Proteomes" id="UP000242705"/>
    </source>
</evidence>
<proteinExistence type="predicted"/>
<dbReference type="EMBL" id="PXYX01000043">
    <property type="protein sequence ID" value="PSR24781.1"/>
    <property type="molecule type" value="Genomic_DNA"/>
</dbReference>
<dbReference type="Proteomes" id="UP000242705">
    <property type="component" value="Unassembled WGS sequence"/>
</dbReference>
<dbReference type="AlphaFoldDB" id="A0A2T2WRA9"/>
<name>A0A2T2WRA9_SULTH</name>
<accession>A0A2T2WRA9</accession>
<protein>
    <submittedName>
        <fullName evidence="2">Uncharacterized protein</fullName>
    </submittedName>
</protein>
<evidence type="ECO:0000313" key="2">
    <source>
        <dbReference type="EMBL" id="PSR24781.1"/>
    </source>
</evidence>
<gene>
    <name evidence="2" type="ORF">C7B47_14045</name>
</gene>
<comment type="caution">
    <text evidence="2">The sequence shown here is derived from an EMBL/GenBank/DDBJ whole genome shotgun (WGS) entry which is preliminary data.</text>
</comment>
<organism evidence="2 3">
    <name type="scientific">Sulfobacillus thermosulfidooxidans</name>
    <dbReference type="NCBI Taxonomy" id="28034"/>
    <lineage>
        <taxon>Bacteria</taxon>
        <taxon>Bacillati</taxon>
        <taxon>Bacillota</taxon>
        <taxon>Clostridia</taxon>
        <taxon>Eubacteriales</taxon>
        <taxon>Clostridiales Family XVII. Incertae Sedis</taxon>
        <taxon>Sulfobacillus</taxon>
    </lineage>
</organism>